<dbReference type="EMBL" id="FNVO01000001">
    <property type="protein sequence ID" value="SEF57599.1"/>
    <property type="molecule type" value="Genomic_DNA"/>
</dbReference>
<evidence type="ECO:0000313" key="2">
    <source>
        <dbReference type="Proteomes" id="UP000236723"/>
    </source>
</evidence>
<accession>A0A1H5T4A7</accession>
<protein>
    <submittedName>
        <fullName evidence="1">Uncharacterized protein</fullName>
    </submittedName>
</protein>
<dbReference type="Proteomes" id="UP000236723">
    <property type="component" value="Unassembled WGS sequence"/>
</dbReference>
<dbReference type="AlphaFoldDB" id="A0A1H5T4A7"/>
<reference evidence="2" key="1">
    <citation type="submission" date="2016-10" db="EMBL/GenBank/DDBJ databases">
        <authorList>
            <person name="Varghese N."/>
            <person name="Submissions S."/>
        </authorList>
    </citation>
    <scope>NUCLEOTIDE SEQUENCE [LARGE SCALE GENOMIC DNA]</scope>
    <source>
        <strain evidence="2">DSM 43163</strain>
    </source>
</reference>
<gene>
    <name evidence="1" type="ORF">SAMN04489712_101477</name>
</gene>
<keyword evidence="2" id="KW-1185">Reference proteome</keyword>
<organism evidence="1 2">
    <name type="scientific">Thermomonospora echinospora</name>
    <dbReference type="NCBI Taxonomy" id="1992"/>
    <lineage>
        <taxon>Bacteria</taxon>
        <taxon>Bacillati</taxon>
        <taxon>Actinomycetota</taxon>
        <taxon>Actinomycetes</taxon>
        <taxon>Streptosporangiales</taxon>
        <taxon>Thermomonosporaceae</taxon>
        <taxon>Thermomonospora</taxon>
    </lineage>
</organism>
<name>A0A1H5T4A7_9ACTN</name>
<proteinExistence type="predicted"/>
<sequence>MRSAALNLLAECRRDYRAVAGQADVRALRAEAARLMGVLADPAH</sequence>
<evidence type="ECO:0000313" key="1">
    <source>
        <dbReference type="EMBL" id="SEF57599.1"/>
    </source>
</evidence>